<reference evidence="3" key="2">
    <citation type="submission" date="2023-05" db="EMBL/GenBank/DDBJ databases">
        <authorList>
            <consortium name="Lawrence Berkeley National Laboratory"/>
            <person name="Steindorff A."/>
            <person name="Hensen N."/>
            <person name="Bonometti L."/>
            <person name="Westerberg I."/>
            <person name="Brannstrom I.O."/>
            <person name="Guillou S."/>
            <person name="Cros-Aarteil S."/>
            <person name="Calhoun S."/>
            <person name="Haridas S."/>
            <person name="Kuo A."/>
            <person name="Mondo S."/>
            <person name="Pangilinan J."/>
            <person name="Riley R."/>
            <person name="Labutti K."/>
            <person name="Andreopoulos B."/>
            <person name="Lipzen A."/>
            <person name="Chen C."/>
            <person name="Yanf M."/>
            <person name="Daum C."/>
            <person name="Ng V."/>
            <person name="Clum A."/>
            <person name="Ohm R."/>
            <person name="Martin F."/>
            <person name="Silar P."/>
            <person name="Natvig D."/>
            <person name="Lalanne C."/>
            <person name="Gautier V."/>
            <person name="Ament-Velasquez S.L."/>
            <person name="Kruys A."/>
            <person name="Hutchinson M.I."/>
            <person name="Powell A.J."/>
            <person name="Barry K."/>
            <person name="Miller A.N."/>
            <person name="Grigoriev I.V."/>
            <person name="Debuchy R."/>
            <person name="Gladieux P."/>
            <person name="Thoren M.H."/>
            <person name="Johannesson H."/>
        </authorList>
    </citation>
    <scope>NUCLEOTIDE SEQUENCE</scope>
    <source>
        <strain evidence="3">CBS 315.58</strain>
    </source>
</reference>
<dbReference type="AlphaFoldDB" id="A0AAN6X7L9"/>
<sequence>MPNQPTAPEKHTSHEKDFTLFTHLPADIRQEVWAIAASSADTVPPGSSTPGVCFYTEEYKIGDDQDTPPRLVVHEPYNKGLLKTNTEAHDIALMSKGPMRAYNCEIDILYMTTSLSWDRFLYDESSLPLRLKARHIALPLSAAGIWGEVPGYTRRPGQLPSLKTISIVFPGSSGTFSCSEGMRKSDKTLQRMALRRLAPEELDGITIKSQFTYNTWAGDYSVDSSSTGPEYLKDYEVALKRQAESEGFDDGYSFDAKTMIRWEARCFEAWPSRKKFYARTKEAPVIGGQRSGEQYVVLMEKVREKGSGSGCKKKRKKKSKAVGLRPRPTRAVV</sequence>
<reference evidence="3" key="1">
    <citation type="journal article" date="2023" name="Mol. Phylogenet. Evol.">
        <title>Genome-scale phylogeny and comparative genomics of the fungal order Sordariales.</title>
        <authorList>
            <person name="Hensen N."/>
            <person name="Bonometti L."/>
            <person name="Westerberg I."/>
            <person name="Brannstrom I.O."/>
            <person name="Guillou S."/>
            <person name="Cros-Aarteil S."/>
            <person name="Calhoun S."/>
            <person name="Haridas S."/>
            <person name="Kuo A."/>
            <person name="Mondo S."/>
            <person name="Pangilinan J."/>
            <person name="Riley R."/>
            <person name="LaButti K."/>
            <person name="Andreopoulos B."/>
            <person name="Lipzen A."/>
            <person name="Chen C."/>
            <person name="Yan M."/>
            <person name="Daum C."/>
            <person name="Ng V."/>
            <person name="Clum A."/>
            <person name="Steindorff A."/>
            <person name="Ohm R.A."/>
            <person name="Martin F."/>
            <person name="Silar P."/>
            <person name="Natvig D.O."/>
            <person name="Lalanne C."/>
            <person name="Gautier V."/>
            <person name="Ament-Velasquez S.L."/>
            <person name="Kruys A."/>
            <person name="Hutchinson M.I."/>
            <person name="Powell A.J."/>
            <person name="Barry K."/>
            <person name="Miller A.N."/>
            <person name="Grigoriev I.V."/>
            <person name="Debuchy R."/>
            <person name="Gladieux P."/>
            <person name="Hiltunen Thoren M."/>
            <person name="Johannesson H."/>
        </authorList>
    </citation>
    <scope>NUCLEOTIDE SEQUENCE</scope>
    <source>
        <strain evidence="3">CBS 315.58</strain>
    </source>
</reference>
<evidence type="ECO:0000313" key="3">
    <source>
        <dbReference type="EMBL" id="KAK4195344.1"/>
    </source>
</evidence>
<proteinExistence type="predicted"/>
<comment type="caution">
    <text evidence="3">The sequence shown here is derived from an EMBL/GenBank/DDBJ whole genome shotgun (WGS) entry which is preliminary data.</text>
</comment>
<evidence type="ECO:0000313" key="4">
    <source>
        <dbReference type="Proteomes" id="UP001303160"/>
    </source>
</evidence>
<dbReference type="Proteomes" id="UP001303160">
    <property type="component" value="Unassembled WGS sequence"/>
</dbReference>
<protein>
    <recommendedName>
        <fullName evidence="2">2EXR domain-containing protein</fullName>
    </recommendedName>
</protein>
<keyword evidence="4" id="KW-1185">Reference proteome</keyword>
<name>A0AAN6X7L9_9PEZI</name>
<dbReference type="EMBL" id="MU864016">
    <property type="protein sequence ID" value="KAK4195344.1"/>
    <property type="molecule type" value="Genomic_DNA"/>
</dbReference>
<gene>
    <name evidence="3" type="ORF">QBC40DRAFT_289197</name>
</gene>
<dbReference type="InterPro" id="IPR045518">
    <property type="entry name" value="2EXR"/>
</dbReference>
<feature type="region of interest" description="Disordered" evidence="1">
    <location>
        <begin position="304"/>
        <end position="333"/>
    </location>
</feature>
<organism evidence="3 4">
    <name type="scientific">Triangularia verruculosa</name>
    <dbReference type="NCBI Taxonomy" id="2587418"/>
    <lineage>
        <taxon>Eukaryota</taxon>
        <taxon>Fungi</taxon>
        <taxon>Dikarya</taxon>
        <taxon>Ascomycota</taxon>
        <taxon>Pezizomycotina</taxon>
        <taxon>Sordariomycetes</taxon>
        <taxon>Sordariomycetidae</taxon>
        <taxon>Sordariales</taxon>
        <taxon>Podosporaceae</taxon>
        <taxon>Triangularia</taxon>
    </lineage>
</organism>
<evidence type="ECO:0000256" key="1">
    <source>
        <dbReference type="SAM" id="MobiDB-lite"/>
    </source>
</evidence>
<feature type="compositionally biased region" description="Basic residues" evidence="1">
    <location>
        <begin position="311"/>
        <end position="320"/>
    </location>
</feature>
<accession>A0AAN6X7L9</accession>
<dbReference type="Pfam" id="PF20150">
    <property type="entry name" value="2EXR"/>
    <property type="match status" value="1"/>
</dbReference>
<evidence type="ECO:0000259" key="2">
    <source>
        <dbReference type="Pfam" id="PF20150"/>
    </source>
</evidence>
<feature type="domain" description="2EXR" evidence="2">
    <location>
        <begin position="18"/>
        <end position="96"/>
    </location>
</feature>